<name>A0A1Q8Q8U1_9BACI</name>
<reference evidence="2 3" key="1">
    <citation type="submission" date="2016-12" db="EMBL/GenBank/DDBJ databases">
        <title>Domibacillus antri genome sequencing.</title>
        <authorList>
            <person name="Verma A."/>
            <person name="Krishnamurthi S."/>
        </authorList>
    </citation>
    <scope>NUCLEOTIDE SEQUENCE [LARGE SCALE GENOMIC DNA]</scope>
    <source>
        <strain evidence="2 3">XD80</strain>
    </source>
</reference>
<keyword evidence="1" id="KW-1133">Transmembrane helix</keyword>
<dbReference type="EMBL" id="MSDU01000005">
    <property type="protein sequence ID" value="OLN23721.1"/>
    <property type="molecule type" value="Genomic_DNA"/>
</dbReference>
<dbReference type="OrthoDB" id="90760at2"/>
<proteinExistence type="predicted"/>
<feature type="transmembrane region" description="Helical" evidence="1">
    <location>
        <begin position="388"/>
        <end position="410"/>
    </location>
</feature>
<evidence type="ECO:0000256" key="1">
    <source>
        <dbReference type="SAM" id="Phobius"/>
    </source>
</evidence>
<evidence type="ECO:0000313" key="3">
    <source>
        <dbReference type="Proteomes" id="UP000185568"/>
    </source>
</evidence>
<keyword evidence="1" id="KW-0472">Membrane</keyword>
<comment type="caution">
    <text evidence="2">The sequence shown here is derived from an EMBL/GenBank/DDBJ whole genome shotgun (WGS) entry which is preliminary data.</text>
</comment>
<protein>
    <recommendedName>
        <fullName evidence="4">Phage tail tape measure protein</fullName>
    </recommendedName>
</protein>
<evidence type="ECO:0008006" key="4">
    <source>
        <dbReference type="Google" id="ProtNLM"/>
    </source>
</evidence>
<feature type="transmembrane region" description="Helical" evidence="1">
    <location>
        <begin position="339"/>
        <end position="368"/>
    </location>
</feature>
<evidence type="ECO:0000313" key="2">
    <source>
        <dbReference type="EMBL" id="OLN23721.1"/>
    </source>
</evidence>
<keyword evidence="1" id="KW-0812">Transmembrane</keyword>
<dbReference type="AlphaFoldDB" id="A0A1Q8Q8U1"/>
<dbReference type="STRING" id="1714264.BTO30_03000"/>
<sequence length="594" mass="64303">MAMDLTAVLRLRDEISRPMKNIRKTMDSLKIATENAKNTNQQFSQGLSSMKSGAGSATRAVAGLAGAIGGVYAAQKLLNATVGEAMKVDYNRVSLQAMFKGDQAAAEELTKFIENKAMNSVMSYQDVLGSTQSFSTLTKNTDQIKEMVGLTERLSYLNPMEGFEGAGFAIKEALGGDLVSIKDRFNLTSDQLAPLKEAASQTEKLAALNKILNDVGITTEYLGTVNDTTYAKWNKLTDTVQAAFRKLGEAALTSVGPMVDKLTAFMESSSFAKFQSEAQTAFASMFESFGAGVTKLYENRAAIMEFASSALVVLKDVGNAIKNIAVFIVDNWSVIKPTILGVAAAFAAFKIIGTVVLLVQGAISVFGVLSKTFKLAKTAFTILRLSMLLFPGGWIIAAIGAVVAAGVWLYKNWDIVKAKAGELWTWIKDKWSALKEKTAETWDSIKSKISGAMDAAKQKVKNFFQPLLDFISDAKGRWESLTSKITSFSMPKISLPSMSKWAQNLIPGGDSGVDGSAFHGERFVPRDNMLYKLHKGETVLPRPEAEVYRAGKSGVNNVYLTVNYAGGPSLTESEMERFSAFLNRRLAQAVEGGA</sequence>
<organism evidence="2 3">
    <name type="scientific">Domibacillus antri</name>
    <dbReference type="NCBI Taxonomy" id="1714264"/>
    <lineage>
        <taxon>Bacteria</taxon>
        <taxon>Bacillati</taxon>
        <taxon>Bacillota</taxon>
        <taxon>Bacilli</taxon>
        <taxon>Bacillales</taxon>
        <taxon>Bacillaceae</taxon>
        <taxon>Domibacillus</taxon>
    </lineage>
</organism>
<dbReference type="Gene3D" id="6.10.140.1430">
    <property type="match status" value="1"/>
</dbReference>
<dbReference type="RefSeq" id="WP_075397242.1">
    <property type="nucleotide sequence ID" value="NZ_MSDU01000005.1"/>
</dbReference>
<dbReference type="Proteomes" id="UP000185568">
    <property type="component" value="Unassembled WGS sequence"/>
</dbReference>
<gene>
    <name evidence="2" type="ORF">BTO30_03000</name>
</gene>
<accession>A0A1Q8Q8U1</accession>
<keyword evidence="3" id="KW-1185">Reference proteome</keyword>